<proteinExistence type="predicted"/>
<dbReference type="EMBL" id="BQNB010012477">
    <property type="protein sequence ID" value="GJT04043.1"/>
    <property type="molecule type" value="Genomic_DNA"/>
</dbReference>
<dbReference type="Proteomes" id="UP001151760">
    <property type="component" value="Unassembled WGS sequence"/>
</dbReference>
<name>A0ABQ5ANW1_9ASTR</name>
<comment type="caution">
    <text evidence="2">The sequence shown here is derived from an EMBL/GenBank/DDBJ whole genome shotgun (WGS) entry which is preliminary data.</text>
</comment>
<keyword evidence="3" id="KW-1185">Reference proteome</keyword>
<evidence type="ECO:0000313" key="3">
    <source>
        <dbReference type="Proteomes" id="UP001151760"/>
    </source>
</evidence>
<reference evidence="2" key="2">
    <citation type="submission" date="2022-01" db="EMBL/GenBank/DDBJ databases">
        <authorList>
            <person name="Yamashiro T."/>
            <person name="Shiraishi A."/>
            <person name="Satake H."/>
            <person name="Nakayama K."/>
        </authorList>
    </citation>
    <scope>NUCLEOTIDE SEQUENCE</scope>
</reference>
<gene>
    <name evidence="2" type="ORF">Tco_0838505</name>
</gene>
<feature type="compositionally biased region" description="Basic and acidic residues" evidence="1">
    <location>
        <begin position="1"/>
        <end position="11"/>
    </location>
</feature>
<evidence type="ECO:0000256" key="1">
    <source>
        <dbReference type="SAM" id="MobiDB-lite"/>
    </source>
</evidence>
<evidence type="ECO:0000313" key="2">
    <source>
        <dbReference type="EMBL" id="GJT04043.1"/>
    </source>
</evidence>
<sequence length="95" mass="9911">MKQRDASHEHSLQSQMLEGSNSSDGGNTKDGGKIGGGVIGACGSGIGDSLLVALYACITFIYGSSWKGEIVREAKISLDISSEESEEVFPSEAVE</sequence>
<organism evidence="2 3">
    <name type="scientific">Tanacetum coccineum</name>
    <dbReference type="NCBI Taxonomy" id="301880"/>
    <lineage>
        <taxon>Eukaryota</taxon>
        <taxon>Viridiplantae</taxon>
        <taxon>Streptophyta</taxon>
        <taxon>Embryophyta</taxon>
        <taxon>Tracheophyta</taxon>
        <taxon>Spermatophyta</taxon>
        <taxon>Magnoliopsida</taxon>
        <taxon>eudicotyledons</taxon>
        <taxon>Gunneridae</taxon>
        <taxon>Pentapetalae</taxon>
        <taxon>asterids</taxon>
        <taxon>campanulids</taxon>
        <taxon>Asterales</taxon>
        <taxon>Asteraceae</taxon>
        <taxon>Asteroideae</taxon>
        <taxon>Anthemideae</taxon>
        <taxon>Anthemidinae</taxon>
        <taxon>Tanacetum</taxon>
    </lineage>
</organism>
<reference evidence="2" key="1">
    <citation type="journal article" date="2022" name="Int. J. Mol. Sci.">
        <title>Draft Genome of Tanacetum Coccineum: Genomic Comparison of Closely Related Tanacetum-Family Plants.</title>
        <authorList>
            <person name="Yamashiro T."/>
            <person name="Shiraishi A."/>
            <person name="Nakayama K."/>
            <person name="Satake H."/>
        </authorList>
    </citation>
    <scope>NUCLEOTIDE SEQUENCE</scope>
</reference>
<protein>
    <submittedName>
        <fullName evidence="2">Uncharacterized protein</fullName>
    </submittedName>
</protein>
<feature type="compositionally biased region" description="Polar residues" evidence="1">
    <location>
        <begin position="12"/>
        <end position="23"/>
    </location>
</feature>
<feature type="region of interest" description="Disordered" evidence="1">
    <location>
        <begin position="1"/>
        <end position="30"/>
    </location>
</feature>
<accession>A0ABQ5ANW1</accession>